<comment type="caution">
    <text evidence="1">The sequence shown here is derived from an EMBL/GenBank/DDBJ whole genome shotgun (WGS) entry which is preliminary data.</text>
</comment>
<dbReference type="Proteomes" id="UP000325081">
    <property type="component" value="Unassembled WGS sequence"/>
</dbReference>
<accession>A0A5A7PLZ7</accession>
<reference evidence="2" key="1">
    <citation type="journal article" date="2019" name="Curr. Biol.">
        <title>Genome Sequence of Striga asiatica Provides Insight into the Evolution of Plant Parasitism.</title>
        <authorList>
            <person name="Yoshida S."/>
            <person name="Kim S."/>
            <person name="Wafula E.K."/>
            <person name="Tanskanen J."/>
            <person name="Kim Y.M."/>
            <person name="Honaas L."/>
            <person name="Yang Z."/>
            <person name="Spallek T."/>
            <person name="Conn C.E."/>
            <person name="Ichihashi Y."/>
            <person name="Cheong K."/>
            <person name="Cui S."/>
            <person name="Der J.P."/>
            <person name="Gundlach H."/>
            <person name="Jiao Y."/>
            <person name="Hori C."/>
            <person name="Ishida J.K."/>
            <person name="Kasahara H."/>
            <person name="Kiba T."/>
            <person name="Kim M.S."/>
            <person name="Koo N."/>
            <person name="Laohavisit A."/>
            <person name="Lee Y.H."/>
            <person name="Lumba S."/>
            <person name="McCourt P."/>
            <person name="Mortimer J.C."/>
            <person name="Mutuku J.M."/>
            <person name="Nomura T."/>
            <person name="Sasaki-Sekimoto Y."/>
            <person name="Seto Y."/>
            <person name="Wang Y."/>
            <person name="Wakatake T."/>
            <person name="Sakakibara H."/>
            <person name="Demura T."/>
            <person name="Yamaguchi S."/>
            <person name="Yoneyama K."/>
            <person name="Manabe R.I."/>
            <person name="Nelson D.C."/>
            <person name="Schulman A.H."/>
            <person name="Timko M.P."/>
            <person name="dePamphilis C.W."/>
            <person name="Choi D."/>
            <person name="Shirasu K."/>
        </authorList>
    </citation>
    <scope>NUCLEOTIDE SEQUENCE [LARGE SCALE GENOMIC DNA]</scope>
    <source>
        <strain evidence="2">cv. UVA1</strain>
    </source>
</reference>
<gene>
    <name evidence="1" type="ORF">STAS_09510</name>
</gene>
<dbReference type="EMBL" id="BKCP01004738">
    <property type="protein sequence ID" value="GER33377.1"/>
    <property type="molecule type" value="Genomic_DNA"/>
</dbReference>
<dbReference type="AlphaFoldDB" id="A0A5A7PLZ7"/>
<organism evidence="1 2">
    <name type="scientific">Striga asiatica</name>
    <name type="common">Asiatic witchweed</name>
    <name type="synonym">Buchnera asiatica</name>
    <dbReference type="NCBI Taxonomy" id="4170"/>
    <lineage>
        <taxon>Eukaryota</taxon>
        <taxon>Viridiplantae</taxon>
        <taxon>Streptophyta</taxon>
        <taxon>Embryophyta</taxon>
        <taxon>Tracheophyta</taxon>
        <taxon>Spermatophyta</taxon>
        <taxon>Magnoliopsida</taxon>
        <taxon>eudicotyledons</taxon>
        <taxon>Gunneridae</taxon>
        <taxon>Pentapetalae</taxon>
        <taxon>asterids</taxon>
        <taxon>lamiids</taxon>
        <taxon>Lamiales</taxon>
        <taxon>Orobanchaceae</taxon>
        <taxon>Buchnereae</taxon>
        <taxon>Striga</taxon>
    </lineage>
</organism>
<sequence>MANREDLGKIGEEGFSIIDMYYRPKPPPVYSQKYEYFVPNSHLVWRGFAAPKSIDSKHAATRYEAGPVIDSNQAAKIYGGHSHARPSSCTPPDREFSSYVVRHNTRIVAEQQRSITIRMMSALQPSAVHNCSRRRRHRLRRTSFVFVFEELLRSWELDLICGVSSATFDGFFQVERGILVLAIEA</sequence>
<keyword evidence="2" id="KW-1185">Reference proteome</keyword>
<name>A0A5A7PLZ7_STRAF</name>
<evidence type="ECO:0000313" key="1">
    <source>
        <dbReference type="EMBL" id="GER33377.1"/>
    </source>
</evidence>
<protein>
    <submittedName>
        <fullName evidence="1">ABC-2 and Plant PDR ABC-type transporter family protein</fullName>
    </submittedName>
</protein>
<proteinExistence type="predicted"/>
<evidence type="ECO:0000313" key="2">
    <source>
        <dbReference type="Proteomes" id="UP000325081"/>
    </source>
</evidence>